<gene>
    <name evidence="3" type="ORF">B4088_5606</name>
</gene>
<dbReference type="RefSeq" id="WP_000936540.1">
    <property type="nucleotide sequence ID" value="NZ_AP024505.1"/>
</dbReference>
<evidence type="ECO:0000259" key="2">
    <source>
        <dbReference type="Pfam" id="PF15978"/>
    </source>
</evidence>
<evidence type="ECO:0000313" key="3">
    <source>
        <dbReference type="EMBL" id="KZD54815.1"/>
    </source>
</evidence>
<dbReference type="InterPro" id="IPR032750">
    <property type="entry name" value="TnsD_C"/>
</dbReference>
<dbReference type="InterPro" id="IPR009492">
    <property type="entry name" value="TniQ"/>
</dbReference>
<accession>A0A162Q2Y8</accession>
<dbReference type="PATRIC" id="fig|1396.535.peg.4615"/>
<evidence type="ECO:0000313" key="4">
    <source>
        <dbReference type="Proteomes" id="UP000076482"/>
    </source>
</evidence>
<reference evidence="3 4" key="1">
    <citation type="submission" date="2015-09" db="EMBL/GenBank/DDBJ databases">
        <title>Bacillus cereus food isolates.</title>
        <authorList>
            <person name="Boekhorst J."/>
        </authorList>
    </citation>
    <scope>NUCLEOTIDE SEQUENCE [LARGE SCALE GENOMIC DNA]</scope>
    <source>
        <strain evidence="3 4">B4088</strain>
    </source>
</reference>
<protein>
    <submittedName>
        <fullName evidence="3">Tn7-like transposition protein D</fullName>
    </submittedName>
</protein>
<evidence type="ECO:0000259" key="1">
    <source>
        <dbReference type="Pfam" id="PF06527"/>
    </source>
</evidence>
<feature type="domain" description="Transposon Tn7 transposition protein TnsD C-terminal" evidence="2">
    <location>
        <begin position="196"/>
        <end position="544"/>
    </location>
</feature>
<dbReference type="Proteomes" id="UP000076482">
    <property type="component" value="Unassembled WGS sequence"/>
</dbReference>
<dbReference type="Pfam" id="PF15978">
    <property type="entry name" value="TnsD"/>
    <property type="match status" value="1"/>
</dbReference>
<dbReference type="AlphaFoldDB" id="A0A162Q2Y8"/>
<sequence length="614" mass="72263">MLPFFTNPYPDELLYSAVARYHFYSGNIDCKDTLEELFGSRSVISSVGIGSYFSFLATQLGDHYSVESLLANHTIYPYYAPFLSKERQQEIIEDIKGDGKGLYTRLGFVAGGICRKDGLYYCSKCAKADVEKYGEPYIHREHQLEGINYCPHHEIRLRKYPIQSDSRIEYIRFEMKHMNLSELKEVEPHKSIGVSLAKLAYQLLQLPLHQLNRSQIRAKYNLLLQEQNLMTVNKRIRQKELHDAFLAFYPQAFLKQHESNLNEEFEYNWLKVLLRNSKRHVHPFRHLLFMHFIKQNIETLQDIPDYTNAFGEGPFPCLNKAASHYKEYVIPGVKVTKDFKSKNLIGTFTCSCGFIYARKQTTDRFEIGRVKQFGDVWQRKLQQLKNENLSIRAIGRILGVDSKMVKRYLSGNVELNKVVNNKLPTSKLQECKRQWQQLQATYPQLSRTALREQNETVYMYLYRNDKEWLMSNCPELHHKAIPSVKVNWHKRDRYYTQQIKALYKSMLNEEKPIRITVSSVGRRLGILANLQYHLDKLPLTEALLTQITETVREFQIRRTYKIIDELMVDGAPIKLWEIQRKATIKSHHFKEIKEILEVYIQHKRDVLEDERTLG</sequence>
<feature type="domain" description="TniQ" evidence="1">
    <location>
        <begin position="3"/>
        <end position="157"/>
    </location>
</feature>
<organism evidence="3 4">
    <name type="scientific">Bacillus cereus</name>
    <dbReference type="NCBI Taxonomy" id="1396"/>
    <lineage>
        <taxon>Bacteria</taxon>
        <taxon>Bacillati</taxon>
        <taxon>Bacillota</taxon>
        <taxon>Bacilli</taxon>
        <taxon>Bacillales</taxon>
        <taxon>Bacillaceae</taxon>
        <taxon>Bacillus</taxon>
        <taxon>Bacillus cereus group</taxon>
    </lineage>
</organism>
<dbReference type="Pfam" id="PF06527">
    <property type="entry name" value="TniQ"/>
    <property type="match status" value="1"/>
</dbReference>
<comment type="caution">
    <text evidence="3">The sequence shown here is derived from an EMBL/GenBank/DDBJ whole genome shotgun (WGS) entry which is preliminary data.</text>
</comment>
<dbReference type="EMBL" id="LJKE01000106">
    <property type="protein sequence ID" value="KZD54815.1"/>
    <property type="molecule type" value="Genomic_DNA"/>
</dbReference>
<proteinExistence type="predicted"/>
<name>A0A162Q2Y8_BACCE</name>